<evidence type="ECO:0008006" key="5">
    <source>
        <dbReference type="Google" id="ProtNLM"/>
    </source>
</evidence>
<dbReference type="Pfam" id="PF13193">
    <property type="entry name" value="AMP-binding_C"/>
    <property type="match status" value="1"/>
</dbReference>
<dbReference type="InterPro" id="IPR020845">
    <property type="entry name" value="AMP-binding_CS"/>
</dbReference>
<dbReference type="Proteomes" id="UP000016924">
    <property type="component" value="Unassembled WGS sequence"/>
</dbReference>
<evidence type="ECO:0000259" key="2">
    <source>
        <dbReference type="Pfam" id="PF13193"/>
    </source>
</evidence>
<sequence>MVIFKSLQPDIDLPKDLTVWDWAFDSPYSPLSRFPESELRGFQNAITKERINWKDVKECTTYLSTALVKNYGLKEGDTVALFSRNTIWYPVAMLGTLRAGGKVSGASPAYNVEEMTYALKTADAKFLMTAPTSMDVAVAAAKNAGIPKENVFLLEDQLEGYTTIKELIEMGKSYGASGQTPAFKLPTGKKNKDVCGFLSFSSGTTGLPKAVMISHQNVIAQCLQVQQITPTSHNKILAVLPLFHITGLVHGLHLPIILNAEVIMLPSFTMESMLSTIVEYQLGELLLVPPILIRLVRDPIVDKYDLRHLTRFSSGAAPLSEEIIQLLKKKFPGTGFKQGYGMTESCSCITAHPPDKYDYKYAHSVGSIVASTEVKIITEEGKEAGVGEPGEILARGPQIVMGYLNNEKATRETFDKEGFLHTGDQGMIDEEGMVHILDRIKEMIKVKGIGVAPAELEDLLLGHDMVEDVAVLGMKDDYAGELPKAFVVLKAGVSENEKTAKELLAFVREKKTKYKWVKEIEFIKEIPKSASGKILRRLLRDKKSGADKAVVVRDAVGEKAML</sequence>
<gene>
    <name evidence="3" type="ORF">W97_03066</name>
</gene>
<evidence type="ECO:0000259" key="1">
    <source>
        <dbReference type="Pfam" id="PF00501"/>
    </source>
</evidence>
<dbReference type="InterPro" id="IPR025110">
    <property type="entry name" value="AMP-bd_C"/>
</dbReference>
<dbReference type="CDD" id="cd05911">
    <property type="entry name" value="Firefly_Luc_like"/>
    <property type="match status" value="1"/>
</dbReference>
<feature type="domain" description="AMP-binding enzyme C-terminal" evidence="2">
    <location>
        <begin position="455"/>
        <end position="533"/>
    </location>
</feature>
<dbReference type="OrthoDB" id="6509636at2759"/>
<dbReference type="EMBL" id="JH767565">
    <property type="protein sequence ID" value="EON63838.1"/>
    <property type="molecule type" value="Genomic_DNA"/>
</dbReference>
<dbReference type="AlphaFoldDB" id="R7YPR0"/>
<proteinExistence type="predicted"/>
<reference evidence="4" key="1">
    <citation type="submission" date="2012-06" db="EMBL/GenBank/DDBJ databases">
        <title>The genome sequence of Coniosporium apollinis CBS 100218.</title>
        <authorList>
            <consortium name="The Broad Institute Genome Sequencing Platform"/>
            <person name="Cuomo C."/>
            <person name="Gorbushina A."/>
            <person name="Noack S."/>
            <person name="Walker B."/>
            <person name="Young S.K."/>
            <person name="Zeng Q."/>
            <person name="Gargeya S."/>
            <person name="Fitzgerald M."/>
            <person name="Haas B."/>
            <person name="Abouelleil A."/>
            <person name="Alvarado L."/>
            <person name="Arachchi H.M."/>
            <person name="Berlin A.M."/>
            <person name="Chapman S.B."/>
            <person name="Goldberg J."/>
            <person name="Griggs A."/>
            <person name="Gujja S."/>
            <person name="Hansen M."/>
            <person name="Howarth C."/>
            <person name="Imamovic A."/>
            <person name="Larimer J."/>
            <person name="McCowan C."/>
            <person name="Montmayeur A."/>
            <person name="Murphy C."/>
            <person name="Neiman D."/>
            <person name="Pearson M."/>
            <person name="Priest M."/>
            <person name="Roberts A."/>
            <person name="Saif S."/>
            <person name="Shea T."/>
            <person name="Sisk P."/>
            <person name="Sykes S."/>
            <person name="Wortman J."/>
            <person name="Nusbaum C."/>
            <person name="Birren B."/>
        </authorList>
    </citation>
    <scope>NUCLEOTIDE SEQUENCE [LARGE SCALE GENOMIC DNA]</scope>
    <source>
        <strain evidence="4">CBS 100218</strain>
    </source>
</reference>
<keyword evidence="4" id="KW-1185">Reference proteome</keyword>
<dbReference type="PANTHER" id="PTHR24096:SF422">
    <property type="entry name" value="BCDNA.GH02901"/>
    <property type="match status" value="1"/>
</dbReference>
<dbReference type="InterPro" id="IPR045851">
    <property type="entry name" value="AMP-bd_C_sf"/>
</dbReference>
<dbReference type="STRING" id="1168221.R7YPR0"/>
<dbReference type="Gene3D" id="2.30.38.10">
    <property type="entry name" value="Luciferase, Domain 3"/>
    <property type="match status" value="1"/>
</dbReference>
<dbReference type="PROSITE" id="PS00455">
    <property type="entry name" value="AMP_BINDING"/>
    <property type="match status" value="1"/>
</dbReference>
<dbReference type="eggNOG" id="KOG1176">
    <property type="taxonomic scope" value="Eukaryota"/>
</dbReference>
<accession>R7YPR0</accession>
<dbReference type="PANTHER" id="PTHR24096">
    <property type="entry name" value="LONG-CHAIN-FATTY-ACID--COA LIGASE"/>
    <property type="match status" value="1"/>
</dbReference>
<dbReference type="Gene3D" id="3.40.50.980">
    <property type="match status" value="2"/>
</dbReference>
<dbReference type="Pfam" id="PF00501">
    <property type="entry name" value="AMP-binding"/>
    <property type="match status" value="1"/>
</dbReference>
<dbReference type="InterPro" id="IPR000873">
    <property type="entry name" value="AMP-dep_synth/lig_dom"/>
</dbReference>
<organism evidence="3 4">
    <name type="scientific">Coniosporium apollinis (strain CBS 100218)</name>
    <name type="common">Rock-inhabiting black yeast</name>
    <dbReference type="NCBI Taxonomy" id="1168221"/>
    <lineage>
        <taxon>Eukaryota</taxon>
        <taxon>Fungi</taxon>
        <taxon>Dikarya</taxon>
        <taxon>Ascomycota</taxon>
        <taxon>Pezizomycotina</taxon>
        <taxon>Dothideomycetes</taxon>
        <taxon>Dothideomycetes incertae sedis</taxon>
        <taxon>Coniosporium</taxon>
    </lineage>
</organism>
<name>R7YPR0_CONA1</name>
<dbReference type="RefSeq" id="XP_007779155.1">
    <property type="nucleotide sequence ID" value="XM_007780965.1"/>
</dbReference>
<protein>
    <recommendedName>
        <fullName evidence="5">4-coumarate-CoA ligase</fullName>
    </recommendedName>
</protein>
<feature type="domain" description="AMP-dependent synthetase/ligase" evidence="1">
    <location>
        <begin position="48"/>
        <end position="404"/>
    </location>
</feature>
<evidence type="ECO:0000313" key="4">
    <source>
        <dbReference type="Proteomes" id="UP000016924"/>
    </source>
</evidence>
<dbReference type="GO" id="GO:0016405">
    <property type="term" value="F:CoA-ligase activity"/>
    <property type="evidence" value="ECO:0007669"/>
    <property type="project" value="TreeGrafter"/>
</dbReference>
<dbReference type="OMA" id="RVAAYKY"/>
<dbReference type="GeneID" id="19900377"/>
<dbReference type="Gene3D" id="3.30.300.30">
    <property type="match status" value="1"/>
</dbReference>
<dbReference type="SUPFAM" id="SSF56801">
    <property type="entry name" value="Acetyl-CoA synthetase-like"/>
    <property type="match status" value="1"/>
</dbReference>
<dbReference type="HOGENOM" id="CLU_000022_59_2_1"/>
<evidence type="ECO:0000313" key="3">
    <source>
        <dbReference type="EMBL" id="EON63838.1"/>
    </source>
</evidence>